<sequence>MLCVYYVFDERECQWRLHMTGARELFLALSKRREVDADNDFLMTWFLYHEVFGRLSQRPRAGLGDVITRYSSAVHDPRLIVGSIGCSIEMLGLINAIDAARGFCQSQSQEPGLIREKKEDLEYRLSAVKQHDKAEIDGRGDINQPTAATTELYRLAALLCLHQVLTQPEDQHRRVQHIDSAFSMLQSIKICTSPWPLFTIACEAITDEQRVLILDMLDRMDETTMFDLETTGPWFI</sequence>
<keyword evidence="4" id="KW-1185">Reference proteome</keyword>
<dbReference type="Proteomes" id="UP001305779">
    <property type="component" value="Unassembled WGS sequence"/>
</dbReference>
<evidence type="ECO:0000256" key="2">
    <source>
        <dbReference type="ARBA" id="ARBA00023242"/>
    </source>
</evidence>
<evidence type="ECO:0000313" key="4">
    <source>
        <dbReference type="Proteomes" id="UP001305779"/>
    </source>
</evidence>
<dbReference type="Pfam" id="PF11951">
    <property type="entry name" value="Fungal_trans_2"/>
    <property type="match status" value="1"/>
</dbReference>
<reference evidence="3 4" key="1">
    <citation type="journal article" date="2023" name="G3 (Bethesda)">
        <title>A chromosome-level genome assembly of Zasmidium syzygii isolated from banana leaves.</title>
        <authorList>
            <person name="van Westerhoven A.C."/>
            <person name="Mehrabi R."/>
            <person name="Talebi R."/>
            <person name="Steentjes M.B.F."/>
            <person name="Corcolon B."/>
            <person name="Chong P.A."/>
            <person name="Kema G.H.J."/>
            <person name="Seidl M.F."/>
        </authorList>
    </citation>
    <scope>NUCLEOTIDE SEQUENCE [LARGE SCALE GENOMIC DNA]</scope>
    <source>
        <strain evidence="3 4">P124</strain>
    </source>
</reference>
<name>A0ABR0E048_ZASCE</name>
<accession>A0ABR0E048</accession>
<dbReference type="PANTHER" id="PTHR37534">
    <property type="entry name" value="TRANSCRIPTIONAL ACTIVATOR PROTEIN UGA3"/>
    <property type="match status" value="1"/>
</dbReference>
<dbReference type="PANTHER" id="PTHR37534:SF49">
    <property type="entry name" value="LYSINE BIOSYNTHESIS REGULATORY PROTEIN LYS14"/>
    <property type="match status" value="1"/>
</dbReference>
<evidence type="ECO:0000256" key="1">
    <source>
        <dbReference type="ARBA" id="ARBA00004123"/>
    </source>
</evidence>
<evidence type="ECO:0000313" key="3">
    <source>
        <dbReference type="EMBL" id="KAK4494533.1"/>
    </source>
</evidence>
<dbReference type="InterPro" id="IPR021858">
    <property type="entry name" value="Fun_TF"/>
</dbReference>
<comment type="subcellular location">
    <subcellularLocation>
        <location evidence="1">Nucleus</location>
    </subcellularLocation>
</comment>
<dbReference type="EMBL" id="JAXOVC010000013">
    <property type="protein sequence ID" value="KAK4494533.1"/>
    <property type="molecule type" value="Genomic_DNA"/>
</dbReference>
<proteinExistence type="predicted"/>
<keyword evidence="2" id="KW-0539">Nucleus</keyword>
<comment type="caution">
    <text evidence="3">The sequence shown here is derived from an EMBL/GenBank/DDBJ whole genome shotgun (WGS) entry which is preliminary data.</text>
</comment>
<gene>
    <name evidence="3" type="ORF">PRZ48_013889</name>
</gene>
<organism evidence="3 4">
    <name type="scientific">Zasmidium cellare</name>
    <name type="common">Wine cellar mold</name>
    <name type="synonym">Racodium cellare</name>
    <dbReference type="NCBI Taxonomy" id="395010"/>
    <lineage>
        <taxon>Eukaryota</taxon>
        <taxon>Fungi</taxon>
        <taxon>Dikarya</taxon>
        <taxon>Ascomycota</taxon>
        <taxon>Pezizomycotina</taxon>
        <taxon>Dothideomycetes</taxon>
        <taxon>Dothideomycetidae</taxon>
        <taxon>Mycosphaerellales</taxon>
        <taxon>Mycosphaerellaceae</taxon>
        <taxon>Zasmidium</taxon>
    </lineage>
</organism>
<protein>
    <submittedName>
        <fullName evidence="3">Uncharacterized protein</fullName>
    </submittedName>
</protein>